<comment type="caution">
    <text evidence="1">The sequence shown here is derived from an EMBL/GenBank/DDBJ whole genome shotgun (WGS) entry which is preliminary data.</text>
</comment>
<dbReference type="InterPro" id="IPR036663">
    <property type="entry name" value="Fumarylacetoacetase_C_sf"/>
</dbReference>
<dbReference type="Proteomes" id="UP000014137">
    <property type="component" value="Unassembled WGS sequence"/>
</dbReference>
<organism evidence="1 2">
    <name type="scientific">Amycolatopsis azurea DSM 43854</name>
    <dbReference type="NCBI Taxonomy" id="1238180"/>
    <lineage>
        <taxon>Bacteria</taxon>
        <taxon>Bacillati</taxon>
        <taxon>Actinomycetota</taxon>
        <taxon>Actinomycetes</taxon>
        <taxon>Pseudonocardiales</taxon>
        <taxon>Pseudonocardiaceae</taxon>
        <taxon>Amycolatopsis</taxon>
    </lineage>
</organism>
<reference evidence="1 2" key="1">
    <citation type="submission" date="2012-10" db="EMBL/GenBank/DDBJ databases">
        <title>Genome assembly of Amycolatopsis azurea DSM 43854.</title>
        <authorList>
            <person name="Khatri I."/>
            <person name="Kaur I."/>
            <person name="Subramanian S."/>
            <person name="Mayilraj S."/>
        </authorList>
    </citation>
    <scope>NUCLEOTIDE SEQUENCE [LARGE SCALE GENOMIC DNA]</scope>
    <source>
        <strain evidence="1 2">DSM 43854</strain>
    </source>
</reference>
<dbReference type="EMBL" id="ANMG01000036">
    <property type="protein sequence ID" value="EMD26079.1"/>
    <property type="molecule type" value="Genomic_DNA"/>
</dbReference>
<name>M2NUB8_9PSEU</name>
<sequence length="41" mass="4023">MLISPGALGPMVPVAPGDVFHGEISGLGSVRVGFATEGELG</sequence>
<dbReference type="GO" id="GO:0003824">
    <property type="term" value="F:catalytic activity"/>
    <property type="evidence" value="ECO:0007669"/>
    <property type="project" value="InterPro"/>
</dbReference>
<evidence type="ECO:0000313" key="2">
    <source>
        <dbReference type="Proteomes" id="UP000014137"/>
    </source>
</evidence>
<accession>M2NUB8</accession>
<dbReference type="PATRIC" id="fig|1238180.3.peg.4203"/>
<dbReference type="SUPFAM" id="SSF56529">
    <property type="entry name" value="FAH"/>
    <property type="match status" value="1"/>
</dbReference>
<evidence type="ECO:0000313" key="1">
    <source>
        <dbReference type="EMBL" id="EMD26079.1"/>
    </source>
</evidence>
<dbReference type="Gene3D" id="3.90.850.10">
    <property type="entry name" value="Fumarylacetoacetase-like, C-terminal domain"/>
    <property type="match status" value="1"/>
</dbReference>
<gene>
    <name evidence="1" type="ORF">C791_3871</name>
</gene>
<protein>
    <submittedName>
        <fullName evidence="1">Uncharacterized protein</fullName>
    </submittedName>
</protein>
<dbReference type="AlphaFoldDB" id="M2NUB8"/>
<proteinExistence type="predicted"/>